<reference evidence="5" key="1">
    <citation type="submission" date="2023-06" db="EMBL/GenBank/DDBJ databases">
        <authorList>
            <person name="Zhang S."/>
        </authorList>
    </citation>
    <scope>NUCLEOTIDE SEQUENCE</scope>
    <source>
        <strain evidence="5">SG2303</strain>
    </source>
</reference>
<gene>
    <name evidence="5" type="ORF">QU481_21505</name>
</gene>
<sequence>MEPLQVNTAEDLRTLIEERHLRHIKVGLYDIDGVMAGKYLTRDKFLSALDNGFGFCDVVFGWDVGDRLYDNTRLTGWGKGYGDAEIRLIPESCRELPLEDNMVLVQGEVAGRLEGLCPRGLLRRVLERARAMGLEAFAGFEYEFLVTDESNEALQARGYRHPKTLGTGAFGYSVLRNSVNTEFYHGLLDLCDAMRMPIESFHEETGPGALEAALCYDKALPAADNAALFKTFSKVLAEKQGRMVSYMAKWSEDHSGQGGHIHISLKHPDGNAAFHDPAEPYGISRTMRHFIGGLQRLMPEFLSLVAPTVNSFRRLVPGFWAPTSALWGIDNRTVAFRAIPGSPKAQRIEFRLPGADANPYLALAAGLAAGLYGIEHQIEPEEPVASNGYLLDAPPHLKLHRTLWDAAQALKASSTARDWFGDDFVEHFAATREWEEREFQRHVTDWELQRYFEII</sequence>
<evidence type="ECO:0000256" key="1">
    <source>
        <dbReference type="ARBA" id="ARBA00022598"/>
    </source>
</evidence>
<keyword evidence="6" id="KW-1185">Reference proteome</keyword>
<dbReference type="PROSITE" id="PS51987">
    <property type="entry name" value="GS_CATALYTIC"/>
    <property type="match status" value="1"/>
</dbReference>
<evidence type="ECO:0000256" key="3">
    <source>
        <dbReference type="RuleBase" id="RU000384"/>
    </source>
</evidence>
<evidence type="ECO:0000313" key="5">
    <source>
        <dbReference type="EMBL" id="MDN0077407.1"/>
    </source>
</evidence>
<comment type="similarity">
    <text evidence="2 3">Belongs to the glutamine synthetase family.</text>
</comment>
<evidence type="ECO:0000259" key="4">
    <source>
        <dbReference type="PROSITE" id="PS51987"/>
    </source>
</evidence>
<dbReference type="Gene3D" id="3.30.590.10">
    <property type="entry name" value="Glutamine synthetase/guanido kinase, catalytic domain"/>
    <property type="match status" value="1"/>
</dbReference>
<comment type="caution">
    <text evidence="5">The sequence shown here is derived from an EMBL/GenBank/DDBJ whole genome shotgun (WGS) entry which is preliminary data.</text>
</comment>
<dbReference type="EMBL" id="JAUEDK010000066">
    <property type="protein sequence ID" value="MDN0077407.1"/>
    <property type="molecule type" value="Genomic_DNA"/>
</dbReference>
<dbReference type="RefSeq" id="WP_289832046.1">
    <property type="nucleotide sequence ID" value="NZ_JAUEDK010000066.1"/>
</dbReference>
<keyword evidence="1" id="KW-0436">Ligase</keyword>
<accession>A0ABT7XUF9</accession>
<organism evidence="5 6">
    <name type="scientific">Crenobacter oryzisoli</name>
    <dbReference type="NCBI Taxonomy" id="3056844"/>
    <lineage>
        <taxon>Bacteria</taxon>
        <taxon>Pseudomonadati</taxon>
        <taxon>Pseudomonadota</taxon>
        <taxon>Betaproteobacteria</taxon>
        <taxon>Neisseriales</taxon>
        <taxon>Neisseriaceae</taxon>
        <taxon>Crenobacter</taxon>
    </lineage>
</organism>
<evidence type="ECO:0000313" key="6">
    <source>
        <dbReference type="Proteomes" id="UP001168540"/>
    </source>
</evidence>
<dbReference type="PANTHER" id="PTHR43785">
    <property type="entry name" value="GAMMA-GLUTAMYLPUTRESCINE SYNTHETASE"/>
    <property type="match status" value="1"/>
</dbReference>
<dbReference type="InterPro" id="IPR008146">
    <property type="entry name" value="Gln_synth_cat_dom"/>
</dbReference>
<evidence type="ECO:0000256" key="2">
    <source>
        <dbReference type="PROSITE-ProRule" id="PRU01331"/>
    </source>
</evidence>
<dbReference type="Proteomes" id="UP001168540">
    <property type="component" value="Unassembled WGS sequence"/>
</dbReference>
<feature type="domain" description="GS catalytic" evidence="4">
    <location>
        <begin position="118"/>
        <end position="455"/>
    </location>
</feature>
<name>A0ABT7XUF9_9NEIS</name>
<dbReference type="SUPFAM" id="SSF55931">
    <property type="entry name" value="Glutamine synthetase/guanido kinase"/>
    <property type="match status" value="1"/>
</dbReference>
<proteinExistence type="inferred from homology"/>
<dbReference type="PANTHER" id="PTHR43785:SF12">
    <property type="entry name" value="TYPE-1 GLUTAMINE SYNTHETASE 2"/>
    <property type="match status" value="1"/>
</dbReference>
<protein>
    <submittedName>
        <fullName evidence="5">Glutamine synthetase</fullName>
    </submittedName>
</protein>
<dbReference type="Pfam" id="PF00120">
    <property type="entry name" value="Gln-synt_C"/>
    <property type="match status" value="1"/>
</dbReference>
<dbReference type="SMART" id="SM01230">
    <property type="entry name" value="Gln-synt_C"/>
    <property type="match status" value="1"/>
</dbReference>
<dbReference type="InterPro" id="IPR014746">
    <property type="entry name" value="Gln_synth/guanido_kin_cat_dom"/>
</dbReference>